<dbReference type="EMBL" id="WIGO01000061">
    <property type="protein sequence ID" value="KAF6833206.1"/>
    <property type="molecule type" value="Genomic_DNA"/>
</dbReference>
<evidence type="ECO:0000313" key="2">
    <source>
        <dbReference type="Proteomes" id="UP000654918"/>
    </source>
</evidence>
<accession>A0A8H6NI10</accession>
<comment type="caution">
    <text evidence="1">The sequence shown here is derived from an EMBL/GenBank/DDBJ whole genome shotgun (WGS) entry which is preliminary data.</text>
</comment>
<dbReference type="PANTHER" id="PTHR32387:SF0">
    <property type="entry name" value="PROTEIN NO VEIN"/>
    <property type="match status" value="1"/>
</dbReference>
<evidence type="ECO:0000313" key="1">
    <source>
        <dbReference type="EMBL" id="KAF6833206.1"/>
    </source>
</evidence>
<proteinExistence type="predicted"/>
<organism evidence="1 2">
    <name type="scientific">Colletotrichum plurivorum</name>
    <dbReference type="NCBI Taxonomy" id="2175906"/>
    <lineage>
        <taxon>Eukaryota</taxon>
        <taxon>Fungi</taxon>
        <taxon>Dikarya</taxon>
        <taxon>Ascomycota</taxon>
        <taxon>Pezizomycotina</taxon>
        <taxon>Sordariomycetes</taxon>
        <taxon>Hypocreomycetidae</taxon>
        <taxon>Glomerellales</taxon>
        <taxon>Glomerellaceae</taxon>
        <taxon>Colletotrichum</taxon>
        <taxon>Colletotrichum orchidearum species complex</taxon>
    </lineage>
</organism>
<sequence>MQDPAKSMIRTRIEQSSEGLGYFSAQLSPREIVERIDAGRGNLSRTFLSKLDKTYRSDVEEVILGNDRLGRKVTQLVNNIKDSDTKFIFELLQFADERSYETTRSQNTEPQIMFAVHTTPKDPHVVIYINDDGLSSQDVESICDVEPGPDRQYGYVGDSKVGIRSVFKSAYRMDITSNGLFLSFTHGAGQSPMGVITPSCNEELSKTAVKPRWTEIKLFLRDIGETQSQLGTISDVQLLFLRNIRIISINTFDEKDDFANSTASYRNGEIPKIILTTRSSEGKTRRAFHVTYYAAGGDQTRRDDGRSRSKNEVVLAFPLSDDGSLKDEEQKVYSFLPTKHKSFKFLIHGNFTVAESGTRILCSSLSETNRSLLDTIAGGIVKAAWEFRKDPKLRSSWVEWLPTEDCENSPLCGLFDAIKARIATEKVWSTYDAERFESLDSLWPFPRDWTDANEQPLFTNKDSRTTFISRDYSDSCVSKLHRFGLANFTRDDKLNLIESDLANTTTQSCWKNSSKPREWYLRVSRELSSLLEDPDHGDESRSRLEKLQIIPLTNGAWITPLDARKWEAVFPACEHQVQIPANLGLSIVEPRFAGSSGAEGVAELNIFQHLGVTLAETVNIRRRIFGRPPPLFMTYEPLPEYVNCLKYLYLTDHLKDAGESPEAFENLVIYDQRIQARQPRKGDKVFLQTEDRYDASALMGILTSEHLYGFVPSFIHQDFLDFGPEEQNGTLPPWRDWLRSNLGLVSTPNLVTPGEPPLLSDEFRRINEHRPQMFLDAVRYYWKGGDDGGALRQQILETEVRCMGKKRLPLKETFIPSKDLERIWASFNAGDTSSLPILKVDTGNDSGTLWDFLKREFGVSDQANLGFYVSLLETLQSRLSHGRPTDKENHLIRTLYVTMEKLCAEPEGQASNLQLISPLIYYGYCWYTADQCLWYNAYPGGGRVGLRKVYKILRRFFQETIQVQTLTLEDAYDALLKLNLPGFGWHCWTSKHRCRVAAHPDYHDIPRAREGRIDIVLHDIAGSFTKYLVETGKLNSSCQNKKPTYLIETKATTSDKEDFRFSMSAAQESLMKGSNIEYHEELPNGMVYMLIRIWGAMGVNISASLHVNPEVATREDMFNSTGCPSVVPEWADFLAAEV</sequence>
<dbReference type="PANTHER" id="PTHR32387">
    <property type="entry name" value="WU:FJ29H11"/>
    <property type="match status" value="1"/>
</dbReference>
<dbReference type="AlphaFoldDB" id="A0A8H6NI10"/>
<keyword evidence="2" id="KW-1185">Reference proteome</keyword>
<dbReference type="Proteomes" id="UP000654918">
    <property type="component" value="Unassembled WGS sequence"/>
</dbReference>
<name>A0A8H6NI10_9PEZI</name>
<gene>
    <name evidence="1" type="ORF">CPLU01_05725</name>
</gene>
<protein>
    <submittedName>
        <fullName evidence="1">Ino80 chromatin remodeling complex protein</fullName>
    </submittedName>
</protein>
<dbReference type="InterPro" id="IPR052957">
    <property type="entry name" value="Auxin_embryo_med"/>
</dbReference>
<reference evidence="1" key="1">
    <citation type="journal article" date="2020" name="Phytopathology">
        <title>Genome Sequence Resources of Colletotrichum truncatum, C. plurivorum, C. musicola, and C. sojae: Four Species Pathogenic to Soybean (Glycine max).</title>
        <authorList>
            <person name="Rogerio F."/>
            <person name="Boufleur T.R."/>
            <person name="Ciampi-Guillardi M."/>
            <person name="Sukno S.A."/>
            <person name="Thon M.R."/>
            <person name="Massola Junior N.S."/>
            <person name="Baroncelli R."/>
        </authorList>
    </citation>
    <scope>NUCLEOTIDE SEQUENCE</scope>
    <source>
        <strain evidence="1">LFN00145</strain>
    </source>
</reference>